<dbReference type="AlphaFoldDB" id="A0AA85JM67"/>
<name>A0AA85JM67_TRIRE</name>
<keyword evidence="2" id="KW-1133">Transmembrane helix</keyword>
<reference evidence="4" key="2">
    <citation type="submission" date="2023-11" db="UniProtKB">
        <authorList>
            <consortium name="WormBaseParasite"/>
        </authorList>
    </citation>
    <scope>IDENTIFICATION</scope>
</reference>
<reference evidence="3" key="1">
    <citation type="submission" date="2022-06" db="EMBL/GenBank/DDBJ databases">
        <authorList>
            <person name="Berger JAMES D."/>
            <person name="Berger JAMES D."/>
        </authorList>
    </citation>
    <scope>NUCLEOTIDE SEQUENCE [LARGE SCALE GENOMIC DNA]</scope>
</reference>
<evidence type="ECO:0000256" key="2">
    <source>
        <dbReference type="SAM" id="Phobius"/>
    </source>
</evidence>
<keyword evidence="3" id="KW-1185">Reference proteome</keyword>
<evidence type="ECO:0000313" key="3">
    <source>
        <dbReference type="Proteomes" id="UP000050795"/>
    </source>
</evidence>
<accession>A0AA85JM67</accession>
<feature type="transmembrane region" description="Helical" evidence="2">
    <location>
        <begin position="12"/>
        <end position="32"/>
    </location>
</feature>
<proteinExistence type="predicted"/>
<keyword evidence="2" id="KW-0472">Membrane</keyword>
<sequence length="343" mass="39158">MNSRIRSFDKQTMLQFTSLGVWCVLIIFLLTIKPCSGIKSIISNPVYRTRSSNKVDALYENEWREIPKRSVSVFGAVRNNTLSGQDKLRTPVMNTILSPTGFQFVGRDDGSSLYSALENKVSSQRQEQPQSQPISKRITEEESEKFTGNLDDSDSSHFKNNPSVNEQLSREQYPIWNLRAKNGLYRGRQAVLTSAAEPPPPPPARTPSLLTPYATGVPHANRRNLFYPKYTTGLNTPVQQDTRWRRTSLFSLPSSNMLRYNGLPMEYPLNLRIRGTQPQSRFIFRQLPRIPVARQYVQSNQLQPEVSRKLQPYGQVVTPQNNTINPRSLSNINRNDGIRRLFG</sequence>
<evidence type="ECO:0000313" key="4">
    <source>
        <dbReference type="WBParaSite" id="TREG1_29110.1"/>
    </source>
</evidence>
<keyword evidence="2" id="KW-0812">Transmembrane</keyword>
<feature type="region of interest" description="Disordered" evidence="1">
    <location>
        <begin position="117"/>
        <end position="166"/>
    </location>
</feature>
<dbReference type="WBParaSite" id="TREG1_29110.1">
    <property type="protein sequence ID" value="TREG1_29110.1"/>
    <property type="gene ID" value="TREG1_29110"/>
</dbReference>
<protein>
    <submittedName>
        <fullName evidence="4">Uncharacterized protein</fullName>
    </submittedName>
</protein>
<evidence type="ECO:0000256" key="1">
    <source>
        <dbReference type="SAM" id="MobiDB-lite"/>
    </source>
</evidence>
<feature type="compositionally biased region" description="Low complexity" evidence="1">
    <location>
        <begin position="122"/>
        <end position="135"/>
    </location>
</feature>
<organism evidence="3 4">
    <name type="scientific">Trichobilharzia regenti</name>
    <name type="common">Nasal bird schistosome</name>
    <dbReference type="NCBI Taxonomy" id="157069"/>
    <lineage>
        <taxon>Eukaryota</taxon>
        <taxon>Metazoa</taxon>
        <taxon>Spiralia</taxon>
        <taxon>Lophotrochozoa</taxon>
        <taxon>Platyhelminthes</taxon>
        <taxon>Trematoda</taxon>
        <taxon>Digenea</taxon>
        <taxon>Strigeidida</taxon>
        <taxon>Schistosomatoidea</taxon>
        <taxon>Schistosomatidae</taxon>
        <taxon>Trichobilharzia</taxon>
    </lineage>
</organism>
<dbReference type="Proteomes" id="UP000050795">
    <property type="component" value="Unassembled WGS sequence"/>
</dbReference>